<feature type="transmembrane region" description="Helical" evidence="7">
    <location>
        <begin position="281"/>
        <end position="298"/>
    </location>
</feature>
<keyword evidence="3" id="KW-1003">Cell membrane</keyword>
<comment type="subcellular location">
    <subcellularLocation>
        <location evidence="1">Cell membrane</location>
        <topology evidence="1">Multi-pass membrane protein</topology>
    </subcellularLocation>
</comment>
<evidence type="ECO:0000256" key="4">
    <source>
        <dbReference type="ARBA" id="ARBA00022692"/>
    </source>
</evidence>
<proteinExistence type="predicted"/>
<evidence type="ECO:0000256" key="3">
    <source>
        <dbReference type="ARBA" id="ARBA00022475"/>
    </source>
</evidence>
<evidence type="ECO:0000256" key="7">
    <source>
        <dbReference type="SAM" id="Phobius"/>
    </source>
</evidence>
<sequence length="444" mass="47931">MTKDMTTGSPVKLIITFSIPLLIGNIFQQFYSMVDTIIVGRFLGVDALAAVGSTGAMAFLVNGFVIGVTSGFAVLVSQRFGANDEEGVKKSFASSLILSAIMTVLVTVVSMWSAKPLLELMNTPDNIMNDALSYIIIIYAGNIAIIFYNMLASILRALGDSKTPLYFLIVASILNIILDIVFIVNFNMGVAGAAYATIVSQSVSAILCAIYIVKKFPILKLKKKHWKIRKNYMQKQLRIGVPMALQFSITAAGAMVLQGALNNFGSKIIASYTAASKVQQLVMQPAVTFGVAMATYSGQNLGAGRIDRIKEGVKKCSIISIVVSIISTIVVVSFGGAFTKLFMSGNDLEVISYSKHYLNTVSIFYIPLGLIFIYRNTLQGIGESFIPMMAGVAEMVARTIVAFTLPLLIGFTGIALADPAAWIAACVPLMITYHKRIDKIIKNV</sequence>
<organism evidence="8">
    <name type="scientific">Clostridium tertium</name>
    <dbReference type="NCBI Taxonomy" id="1559"/>
    <lineage>
        <taxon>Bacteria</taxon>
        <taxon>Bacillati</taxon>
        <taxon>Bacillota</taxon>
        <taxon>Clostridia</taxon>
        <taxon>Eubacteriales</taxon>
        <taxon>Clostridiaceae</taxon>
        <taxon>Clostridium</taxon>
    </lineage>
</organism>
<protein>
    <submittedName>
        <fullName evidence="8">Multidrug export protein MepA</fullName>
    </submittedName>
</protein>
<dbReference type="PANTHER" id="PTHR43549">
    <property type="entry name" value="MULTIDRUG RESISTANCE PROTEIN YPNP-RELATED"/>
    <property type="match status" value="1"/>
</dbReference>
<gene>
    <name evidence="8" type="primary">mepA_2</name>
    <name evidence="8" type="ORF">CTLFYP3_00529</name>
</gene>
<evidence type="ECO:0000256" key="5">
    <source>
        <dbReference type="ARBA" id="ARBA00022989"/>
    </source>
</evidence>
<keyword evidence="4 7" id="KW-0812">Transmembrane</keyword>
<feature type="transmembrane region" description="Helical" evidence="7">
    <location>
        <begin position="165"/>
        <end position="186"/>
    </location>
</feature>
<feature type="transmembrane region" description="Helical" evidence="7">
    <location>
        <begin position="357"/>
        <end position="374"/>
    </location>
</feature>
<accession>A0A6N2Z2G4</accession>
<keyword evidence="6 7" id="KW-0472">Membrane</keyword>
<dbReference type="RefSeq" id="WP_156624683.1">
    <property type="nucleotide sequence ID" value="NZ_CACRTO010000005.1"/>
</dbReference>
<dbReference type="InterPro" id="IPR002528">
    <property type="entry name" value="MATE_fam"/>
</dbReference>
<evidence type="ECO:0000256" key="6">
    <source>
        <dbReference type="ARBA" id="ARBA00023136"/>
    </source>
</evidence>
<dbReference type="PANTHER" id="PTHR43549:SF3">
    <property type="entry name" value="MULTIDRUG RESISTANCE PROTEIN YPNP-RELATED"/>
    <property type="match status" value="1"/>
</dbReference>
<keyword evidence="5 7" id="KW-1133">Transmembrane helix</keyword>
<dbReference type="InterPro" id="IPR052031">
    <property type="entry name" value="Membrane_Transporter-Flippase"/>
</dbReference>
<dbReference type="PIRSF" id="PIRSF006603">
    <property type="entry name" value="DinF"/>
    <property type="match status" value="1"/>
</dbReference>
<dbReference type="Pfam" id="PF01554">
    <property type="entry name" value="MatE"/>
    <property type="match status" value="2"/>
</dbReference>
<feature type="transmembrane region" description="Helical" evidence="7">
    <location>
        <begin position="96"/>
        <end position="114"/>
    </location>
</feature>
<feature type="transmembrane region" description="Helical" evidence="7">
    <location>
        <begin position="134"/>
        <end position="158"/>
    </location>
</feature>
<evidence type="ECO:0000313" key="8">
    <source>
        <dbReference type="EMBL" id="VYT72246.1"/>
    </source>
</evidence>
<dbReference type="CDD" id="cd13138">
    <property type="entry name" value="MATE_yoeA_like"/>
    <property type="match status" value="1"/>
</dbReference>
<feature type="transmembrane region" description="Helical" evidence="7">
    <location>
        <begin position="12"/>
        <end position="31"/>
    </location>
</feature>
<dbReference type="InterPro" id="IPR048279">
    <property type="entry name" value="MdtK-like"/>
</dbReference>
<dbReference type="GO" id="GO:0005886">
    <property type="term" value="C:plasma membrane"/>
    <property type="evidence" value="ECO:0007669"/>
    <property type="project" value="UniProtKB-SubCell"/>
</dbReference>
<feature type="transmembrane region" description="Helical" evidence="7">
    <location>
        <begin position="239"/>
        <end position="261"/>
    </location>
</feature>
<evidence type="ECO:0000256" key="2">
    <source>
        <dbReference type="ARBA" id="ARBA00022448"/>
    </source>
</evidence>
<dbReference type="NCBIfam" id="TIGR00797">
    <property type="entry name" value="matE"/>
    <property type="match status" value="1"/>
</dbReference>
<dbReference type="GO" id="GO:0042910">
    <property type="term" value="F:xenobiotic transmembrane transporter activity"/>
    <property type="evidence" value="ECO:0007669"/>
    <property type="project" value="InterPro"/>
</dbReference>
<feature type="transmembrane region" description="Helical" evidence="7">
    <location>
        <begin position="192"/>
        <end position="213"/>
    </location>
</feature>
<reference evidence="8" key="1">
    <citation type="submission" date="2019-11" db="EMBL/GenBank/DDBJ databases">
        <authorList>
            <person name="Feng L."/>
        </authorList>
    </citation>
    <scope>NUCLEOTIDE SEQUENCE</scope>
    <source>
        <strain evidence="8">CTertiumLFYP3</strain>
    </source>
</reference>
<evidence type="ECO:0000256" key="1">
    <source>
        <dbReference type="ARBA" id="ARBA00004651"/>
    </source>
</evidence>
<dbReference type="AlphaFoldDB" id="A0A6N2Z2G4"/>
<feature type="transmembrane region" description="Helical" evidence="7">
    <location>
        <begin position="51"/>
        <end position="76"/>
    </location>
</feature>
<dbReference type="EMBL" id="CACRTO010000005">
    <property type="protein sequence ID" value="VYT72246.1"/>
    <property type="molecule type" value="Genomic_DNA"/>
</dbReference>
<feature type="transmembrane region" description="Helical" evidence="7">
    <location>
        <begin position="386"/>
        <end position="408"/>
    </location>
</feature>
<keyword evidence="2" id="KW-0813">Transport</keyword>
<dbReference type="GO" id="GO:0015297">
    <property type="term" value="F:antiporter activity"/>
    <property type="evidence" value="ECO:0007669"/>
    <property type="project" value="InterPro"/>
</dbReference>
<name>A0A6N2Z2G4_9CLOT</name>
<feature type="transmembrane region" description="Helical" evidence="7">
    <location>
        <begin position="318"/>
        <end position="337"/>
    </location>
</feature>